<evidence type="ECO:0000256" key="3">
    <source>
        <dbReference type="PROSITE-ProRule" id="PRU00339"/>
    </source>
</evidence>
<reference evidence="4 5" key="1">
    <citation type="submission" date="2018-06" db="EMBL/GenBank/DDBJ databases">
        <title>Genomic Encyclopedia of Archaeal and Bacterial Type Strains, Phase II (KMG-II): from individual species to whole genera.</title>
        <authorList>
            <person name="Goeker M."/>
        </authorList>
    </citation>
    <scope>NUCLEOTIDE SEQUENCE [LARGE SCALE GENOMIC DNA]</scope>
    <source>
        <strain evidence="4 5">DSM 6779</strain>
    </source>
</reference>
<dbReference type="EMBL" id="QKZK01000016">
    <property type="protein sequence ID" value="PZX15364.1"/>
    <property type="molecule type" value="Genomic_DNA"/>
</dbReference>
<dbReference type="InterPro" id="IPR019734">
    <property type="entry name" value="TPR_rpt"/>
</dbReference>
<dbReference type="InterPro" id="IPR011990">
    <property type="entry name" value="TPR-like_helical_dom_sf"/>
</dbReference>
<dbReference type="Pfam" id="PF13432">
    <property type="entry name" value="TPR_16"/>
    <property type="match status" value="3"/>
</dbReference>
<name>A0A2W7NF64_9BACT</name>
<dbReference type="AlphaFoldDB" id="A0A2W7NF64"/>
<dbReference type="InterPro" id="IPR051012">
    <property type="entry name" value="CellSynth/LPSAsmb/PSIAsmb"/>
</dbReference>
<feature type="repeat" description="TPR" evidence="3">
    <location>
        <begin position="272"/>
        <end position="305"/>
    </location>
</feature>
<dbReference type="Pfam" id="PF00515">
    <property type="entry name" value="TPR_1"/>
    <property type="match status" value="1"/>
</dbReference>
<dbReference type="SMART" id="SM00028">
    <property type="entry name" value="TPR"/>
    <property type="match status" value="9"/>
</dbReference>
<sequence length="471" mass="54811">MQDFLQGHFDDTNESIQRFEAMNQHLREQYFDVHEVENMFDYYLETNQMDLAEQILSIGLKQHPDAIPLQIKLSIVLSEQGFFDEALEIIEYHLKFDPQSPELLMSMGWLCLKKGDDVNALKYFDETLRFAGNDEESFLLDIGFNLNQEGCFELAVDYLRKGCDRYPHNENMWFELAYAYERTEDDEAGIEAYSTLLDMNPFFDNAWYNLGILYNRTGQFAKAIEAYEFSIAIVSDHSESFFNMGNSYAHLDQFEMALDCYLTYASYGFENTMTFQYIGECLEQLGQVDKAIRYYEMVIEHNPQFADAWYGIGTSLMNSSRIAESIYPLEQAVRLQPKNPDYCFALGKAYRELMAYDKAIACIEKGLMQDPEEIWAWIELVQLHTEKDPLFNFIEFIDRALVEYPTVGAVSYMAAVIYFKFAQDKDLALGYLKVGRRRQPDDLQVVLTEFPELLNAPEITKLINKKAKNVK</sequence>
<dbReference type="OrthoDB" id="9803982at2"/>
<keyword evidence="5" id="KW-1185">Reference proteome</keyword>
<dbReference type="Gene3D" id="1.25.40.10">
    <property type="entry name" value="Tetratricopeptide repeat domain"/>
    <property type="match status" value="2"/>
</dbReference>
<keyword evidence="1" id="KW-0677">Repeat</keyword>
<evidence type="ECO:0000313" key="4">
    <source>
        <dbReference type="EMBL" id="PZX15364.1"/>
    </source>
</evidence>
<keyword evidence="2 3" id="KW-0802">TPR repeat</keyword>
<dbReference type="SUPFAM" id="SSF48452">
    <property type="entry name" value="TPR-like"/>
    <property type="match status" value="2"/>
</dbReference>
<comment type="caution">
    <text evidence="4">The sequence shown here is derived from an EMBL/GenBank/DDBJ whole genome shotgun (WGS) entry which is preliminary data.</text>
</comment>
<dbReference type="PANTHER" id="PTHR45586:SF1">
    <property type="entry name" value="LIPOPOLYSACCHARIDE ASSEMBLY PROTEIN B"/>
    <property type="match status" value="1"/>
</dbReference>
<organism evidence="4 5">
    <name type="scientific">Breznakibacter xylanolyticus</name>
    <dbReference type="NCBI Taxonomy" id="990"/>
    <lineage>
        <taxon>Bacteria</taxon>
        <taxon>Pseudomonadati</taxon>
        <taxon>Bacteroidota</taxon>
        <taxon>Bacteroidia</taxon>
        <taxon>Marinilabiliales</taxon>
        <taxon>Marinilabiliaceae</taxon>
        <taxon>Breznakibacter</taxon>
    </lineage>
</organism>
<feature type="repeat" description="TPR" evidence="3">
    <location>
        <begin position="204"/>
        <end position="237"/>
    </location>
</feature>
<dbReference type="RefSeq" id="WP_111446048.1">
    <property type="nucleotide sequence ID" value="NZ_QKZK01000016.1"/>
</dbReference>
<dbReference type="PANTHER" id="PTHR45586">
    <property type="entry name" value="TPR REPEAT-CONTAINING PROTEIN PA4667"/>
    <property type="match status" value="1"/>
</dbReference>
<proteinExistence type="predicted"/>
<feature type="repeat" description="TPR" evidence="3">
    <location>
        <begin position="340"/>
        <end position="373"/>
    </location>
</feature>
<dbReference type="Pfam" id="PF13181">
    <property type="entry name" value="TPR_8"/>
    <property type="match status" value="1"/>
</dbReference>
<feature type="repeat" description="TPR" evidence="3">
    <location>
        <begin position="306"/>
        <end position="339"/>
    </location>
</feature>
<dbReference type="PROSITE" id="PS50005">
    <property type="entry name" value="TPR"/>
    <property type="match status" value="5"/>
</dbReference>
<accession>A0A2W7NF64</accession>
<protein>
    <submittedName>
        <fullName evidence="4">Tetratricopeptide repeat protein</fullName>
    </submittedName>
</protein>
<gene>
    <name evidence="4" type="ORF">LX69_02202</name>
</gene>
<dbReference type="Proteomes" id="UP000249239">
    <property type="component" value="Unassembled WGS sequence"/>
</dbReference>
<evidence type="ECO:0000256" key="2">
    <source>
        <dbReference type="ARBA" id="ARBA00022803"/>
    </source>
</evidence>
<feature type="repeat" description="TPR" evidence="3">
    <location>
        <begin position="170"/>
        <end position="203"/>
    </location>
</feature>
<evidence type="ECO:0000313" key="5">
    <source>
        <dbReference type="Proteomes" id="UP000249239"/>
    </source>
</evidence>
<evidence type="ECO:0000256" key="1">
    <source>
        <dbReference type="ARBA" id="ARBA00022737"/>
    </source>
</evidence>